<accession>A0A9Q1BZ01</accession>
<evidence type="ECO:0000313" key="3">
    <source>
        <dbReference type="Proteomes" id="UP001152320"/>
    </source>
</evidence>
<protein>
    <submittedName>
        <fullName evidence="2">Uncharacterized protein</fullName>
    </submittedName>
</protein>
<feature type="compositionally biased region" description="Polar residues" evidence="1">
    <location>
        <begin position="81"/>
        <end position="97"/>
    </location>
</feature>
<dbReference type="OrthoDB" id="10685655at2759"/>
<gene>
    <name evidence="2" type="ORF">HOLleu_22242</name>
</gene>
<keyword evidence="3" id="KW-1185">Reference proteome</keyword>
<reference evidence="2" key="1">
    <citation type="submission" date="2021-10" db="EMBL/GenBank/DDBJ databases">
        <title>Tropical sea cucumber genome reveals ecological adaptation and Cuvierian tubules defense mechanism.</title>
        <authorList>
            <person name="Chen T."/>
        </authorList>
    </citation>
    <scope>NUCLEOTIDE SEQUENCE</scope>
    <source>
        <strain evidence="2">Nanhai2018</strain>
        <tissue evidence="2">Muscle</tissue>
    </source>
</reference>
<dbReference type="Proteomes" id="UP001152320">
    <property type="component" value="Chromosome 10"/>
</dbReference>
<name>A0A9Q1BZ01_HOLLE</name>
<organism evidence="2 3">
    <name type="scientific">Holothuria leucospilota</name>
    <name type="common">Black long sea cucumber</name>
    <name type="synonym">Mertensiothuria leucospilota</name>
    <dbReference type="NCBI Taxonomy" id="206669"/>
    <lineage>
        <taxon>Eukaryota</taxon>
        <taxon>Metazoa</taxon>
        <taxon>Echinodermata</taxon>
        <taxon>Eleutherozoa</taxon>
        <taxon>Echinozoa</taxon>
        <taxon>Holothuroidea</taxon>
        <taxon>Aspidochirotacea</taxon>
        <taxon>Aspidochirotida</taxon>
        <taxon>Holothuriidae</taxon>
        <taxon>Holothuria</taxon>
    </lineage>
</organism>
<evidence type="ECO:0000256" key="1">
    <source>
        <dbReference type="SAM" id="MobiDB-lite"/>
    </source>
</evidence>
<dbReference type="EMBL" id="JAIZAY010000010">
    <property type="protein sequence ID" value="KAJ8035119.1"/>
    <property type="molecule type" value="Genomic_DNA"/>
</dbReference>
<evidence type="ECO:0000313" key="2">
    <source>
        <dbReference type="EMBL" id="KAJ8035119.1"/>
    </source>
</evidence>
<feature type="region of interest" description="Disordered" evidence="1">
    <location>
        <begin position="80"/>
        <end position="108"/>
    </location>
</feature>
<comment type="caution">
    <text evidence="2">The sequence shown here is derived from an EMBL/GenBank/DDBJ whole genome shotgun (WGS) entry which is preliminary data.</text>
</comment>
<proteinExistence type="predicted"/>
<dbReference type="AlphaFoldDB" id="A0A9Q1BZ01"/>
<sequence>MQLFSQISTVISHDWEIFAIEDLKLEKETVKEIIREYPEMSDQLSAALKHWVPSFSVETRSHLEKNILGMSEVYNYYRGHSSPNSRGGENNAASSTNKTEKAGSDEQYPQVTTFSELVKEVAKSVGDIGALRLSRQYRDLNLDTFTDSQITTLTGESFINLLQEKNLLTDDMESLGRLKEALDESLLLRASHLVDTFINEKGMFKKRFGIVTACGRKSNQ</sequence>